<protein>
    <submittedName>
        <fullName evidence="1">Uncharacterized protein</fullName>
    </submittedName>
</protein>
<proteinExistence type="predicted"/>
<accession>A0A5E4S0E9</accession>
<keyword evidence="2" id="KW-1185">Reference proteome</keyword>
<evidence type="ECO:0000313" key="2">
    <source>
        <dbReference type="Proteomes" id="UP000368474"/>
    </source>
</evidence>
<dbReference type="RefSeq" id="WP_150565308.1">
    <property type="nucleotide sequence ID" value="NZ_CABPSD010000001.1"/>
</dbReference>
<organism evidence="1 2">
    <name type="scientific">Pandoraea morbifera</name>
    <dbReference type="NCBI Taxonomy" id="2508300"/>
    <lineage>
        <taxon>Bacteria</taxon>
        <taxon>Pseudomonadati</taxon>
        <taxon>Pseudomonadota</taxon>
        <taxon>Betaproteobacteria</taxon>
        <taxon>Burkholderiales</taxon>
        <taxon>Burkholderiaceae</taxon>
        <taxon>Pandoraea</taxon>
    </lineage>
</organism>
<name>A0A5E4S0E9_9BURK</name>
<gene>
    <name evidence="1" type="ORF">PMO31116_00513</name>
</gene>
<dbReference type="EMBL" id="CABPSD010000001">
    <property type="protein sequence ID" value="VVD69236.1"/>
    <property type="molecule type" value="Genomic_DNA"/>
</dbReference>
<sequence length="68" mass="8012">MNDEQQTIRVIDVEPAIKRAYYELKAEREHFSPKHVAERIDVPASFVYRNAFIRAVFGLTDYMPNIKI</sequence>
<reference evidence="1 2" key="1">
    <citation type="submission" date="2019-08" db="EMBL/GenBank/DDBJ databases">
        <authorList>
            <person name="Peeters C."/>
        </authorList>
    </citation>
    <scope>NUCLEOTIDE SEQUENCE [LARGE SCALE GENOMIC DNA]</scope>
    <source>
        <strain evidence="1 2">LMG 31116</strain>
    </source>
</reference>
<dbReference type="AlphaFoldDB" id="A0A5E4S0E9"/>
<dbReference type="Proteomes" id="UP000368474">
    <property type="component" value="Unassembled WGS sequence"/>
</dbReference>
<evidence type="ECO:0000313" key="1">
    <source>
        <dbReference type="EMBL" id="VVD69236.1"/>
    </source>
</evidence>